<evidence type="ECO:0000256" key="6">
    <source>
        <dbReference type="PROSITE-ProRule" id="PRU00146"/>
    </source>
</evidence>
<keyword evidence="5" id="KW-0539">Nucleus</keyword>
<dbReference type="CDD" id="cd15552">
    <property type="entry name" value="PHD_PHF3_like"/>
    <property type="match status" value="1"/>
</dbReference>
<evidence type="ECO:0000256" key="5">
    <source>
        <dbReference type="ARBA" id="ARBA00023242"/>
    </source>
</evidence>
<evidence type="ECO:0000256" key="4">
    <source>
        <dbReference type="ARBA" id="ARBA00022833"/>
    </source>
</evidence>
<dbReference type="GO" id="GO:0008270">
    <property type="term" value="F:zinc ion binding"/>
    <property type="evidence" value="ECO:0007669"/>
    <property type="project" value="UniProtKB-KW"/>
</dbReference>
<dbReference type="Proteomes" id="UP001162156">
    <property type="component" value="Unassembled WGS sequence"/>
</dbReference>
<dbReference type="PROSITE" id="PS01359">
    <property type="entry name" value="ZF_PHD_1"/>
    <property type="match status" value="1"/>
</dbReference>
<dbReference type="PROSITE" id="PS50016">
    <property type="entry name" value="ZF_PHD_2"/>
    <property type="match status" value="1"/>
</dbReference>
<name>A0AAV8YPL8_9CUCU</name>
<dbReference type="PANTHER" id="PTHR46174">
    <property type="entry name" value="CXXC-TYPE ZINC FINGER PROTEIN 1"/>
    <property type="match status" value="1"/>
</dbReference>
<keyword evidence="10" id="KW-1185">Reference proteome</keyword>
<feature type="compositionally biased region" description="Acidic residues" evidence="7">
    <location>
        <begin position="20"/>
        <end position="30"/>
    </location>
</feature>
<accession>A0AAV8YPL8</accession>
<dbReference type="InterPro" id="IPR019786">
    <property type="entry name" value="Zinc_finger_PHD-type_CS"/>
</dbReference>
<evidence type="ECO:0000256" key="7">
    <source>
        <dbReference type="SAM" id="MobiDB-lite"/>
    </source>
</evidence>
<evidence type="ECO:0000256" key="1">
    <source>
        <dbReference type="ARBA" id="ARBA00004123"/>
    </source>
</evidence>
<dbReference type="AlphaFoldDB" id="A0AAV8YPL8"/>
<organism evidence="9 10">
    <name type="scientific">Rhamnusium bicolor</name>
    <dbReference type="NCBI Taxonomy" id="1586634"/>
    <lineage>
        <taxon>Eukaryota</taxon>
        <taxon>Metazoa</taxon>
        <taxon>Ecdysozoa</taxon>
        <taxon>Arthropoda</taxon>
        <taxon>Hexapoda</taxon>
        <taxon>Insecta</taxon>
        <taxon>Pterygota</taxon>
        <taxon>Neoptera</taxon>
        <taxon>Endopterygota</taxon>
        <taxon>Coleoptera</taxon>
        <taxon>Polyphaga</taxon>
        <taxon>Cucujiformia</taxon>
        <taxon>Chrysomeloidea</taxon>
        <taxon>Cerambycidae</taxon>
        <taxon>Lepturinae</taxon>
        <taxon>Rhagiini</taxon>
        <taxon>Rhamnusium</taxon>
    </lineage>
</organism>
<dbReference type="InterPro" id="IPR037869">
    <property type="entry name" value="Spp1/CFP1"/>
</dbReference>
<dbReference type="Pfam" id="PF00628">
    <property type="entry name" value="PHD"/>
    <property type="match status" value="1"/>
</dbReference>
<protein>
    <recommendedName>
        <fullName evidence="8">PHD-type domain-containing protein</fullName>
    </recommendedName>
</protein>
<dbReference type="GO" id="GO:0048188">
    <property type="term" value="C:Set1C/COMPASS complex"/>
    <property type="evidence" value="ECO:0007669"/>
    <property type="project" value="InterPro"/>
</dbReference>
<dbReference type="PANTHER" id="PTHR46174:SF1">
    <property type="entry name" value="CXXC-TYPE ZINC FINGER PROTEIN 1"/>
    <property type="match status" value="1"/>
</dbReference>
<feature type="compositionally biased region" description="Basic and acidic residues" evidence="7">
    <location>
        <begin position="1"/>
        <end position="14"/>
    </location>
</feature>
<reference evidence="9" key="1">
    <citation type="journal article" date="2023" name="Insect Mol. Biol.">
        <title>Genome sequencing provides insights into the evolution of gene families encoding plant cell wall-degrading enzymes in longhorned beetles.</title>
        <authorList>
            <person name="Shin N.R."/>
            <person name="Okamura Y."/>
            <person name="Kirsch R."/>
            <person name="Pauchet Y."/>
        </authorList>
    </citation>
    <scope>NUCLEOTIDE SEQUENCE</scope>
    <source>
        <strain evidence="9">RBIC_L_NR</strain>
    </source>
</reference>
<dbReference type="InterPro" id="IPR001965">
    <property type="entry name" value="Znf_PHD"/>
</dbReference>
<evidence type="ECO:0000256" key="2">
    <source>
        <dbReference type="ARBA" id="ARBA00022723"/>
    </source>
</evidence>
<evidence type="ECO:0000256" key="3">
    <source>
        <dbReference type="ARBA" id="ARBA00022771"/>
    </source>
</evidence>
<proteinExistence type="predicted"/>
<dbReference type="InterPro" id="IPR019787">
    <property type="entry name" value="Znf_PHD-finger"/>
</dbReference>
<dbReference type="SMART" id="SM00249">
    <property type="entry name" value="PHD"/>
    <property type="match status" value="1"/>
</dbReference>
<sequence>MMPVHKPLDEEHVSGNELDSSNDEEDESEDDPNKLWCICNQPHNNRFMICCDTCEEWYHGKCVNITKAMGQQMEAEGKEWICLFCKVICTVRSGYSEPIFNELSFIT</sequence>
<keyword evidence="2" id="KW-0479">Metal-binding</keyword>
<comment type="caution">
    <text evidence="9">The sequence shown here is derived from an EMBL/GenBank/DDBJ whole genome shotgun (WGS) entry which is preliminary data.</text>
</comment>
<keyword evidence="3 6" id="KW-0863">Zinc-finger</keyword>
<dbReference type="GO" id="GO:0045893">
    <property type="term" value="P:positive regulation of DNA-templated transcription"/>
    <property type="evidence" value="ECO:0007669"/>
    <property type="project" value="TreeGrafter"/>
</dbReference>
<evidence type="ECO:0000259" key="8">
    <source>
        <dbReference type="PROSITE" id="PS50016"/>
    </source>
</evidence>
<dbReference type="Gene3D" id="3.30.40.10">
    <property type="entry name" value="Zinc/RING finger domain, C3HC4 (zinc finger)"/>
    <property type="match status" value="1"/>
</dbReference>
<gene>
    <name evidence="9" type="ORF">NQ314_007199</name>
</gene>
<keyword evidence="4" id="KW-0862">Zinc</keyword>
<dbReference type="EMBL" id="JANEYF010001949">
    <property type="protein sequence ID" value="KAJ8953859.1"/>
    <property type="molecule type" value="Genomic_DNA"/>
</dbReference>
<evidence type="ECO:0000313" key="10">
    <source>
        <dbReference type="Proteomes" id="UP001162156"/>
    </source>
</evidence>
<comment type="subcellular location">
    <subcellularLocation>
        <location evidence="1">Nucleus</location>
    </subcellularLocation>
</comment>
<dbReference type="SUPFAM" id="SSF57903">
    <property type="entry name" value="FYVE/PHD zinc finger"/>
    <property type="match status" value="1"/>
</dbReference>
<dbReference type="InterPro" id="IPR013083">
    <property type="entry name" value="Znf_RING/FYVE/PHD"/>
</dbReference>
<feature type="domain" description="PHD-type" evidence="8">
    <location>
        <begin position="34"/>
        <end position="88"/>
    </location>
</feature>
<feature type="region of interest" description="Disordered" evidence="7">
    <location>
        <begin position="1"/>
        <end position="31"/>
    </location>
</feature>
<dbReference type="InterPro" id="IPR011011">
    <property type="entry name" value="Znf_FYVE_PHD"/>
</dbReference>
<evidence type="ECO:0000313" key="9">
    <source>
        <dbReference type="EMBL" id="KAJ8953859.1"/>
    </source>
</evidence>